<evidence type="ECO:0000259" key="2">
    <source>
        <dbReference type="Pfam" id="PF01757"/>
    </source>
</evidence>
<feature type="transmembrane region" description="Helical" evidence="1">
    <location>
        <begin position="12"/>
        <end position="34"/>
    </location>
</feature>
<keyword evidence="1" id="KW-1133">Transmembrane helix</keyword>
<gene>
    <name evidence="3" type="ORF">HMPREF1057_01252</name>
</gene>
<dbReference type="AlphaFoldDB" id="K5BV90"/>
<dbReference type="GO" id="GO:0016747">
    <property type="term" value="F:acyltransferase activity, transferring groups other than amino-acyl groups"/>
    <property type="evidence" value="ECO:0007669"/>
    <property type="project" value="InterPro"/>
</dbReference>
<reference evidence="3 4" key="1">
    <citation type="submission" date="2012-02" db="EMBL/GenBank/DDBJ databases">
        <title>The Genome Sequence of Bacteroides finegoldii CL09T03C10.</title>
        <authorList>
            <consortium name="The Broad Institute Genome Sequencing Platform"/>
            <person name="Earl A."/>
            <person name="Ward D."/>
            <person name="Feldgarden M."/>
            <person name="Gevers D."/>
            <person name="Zitomersky N.L."/>
            <person name="Coyne M.J."/>
            <person name="Comstock L.E."/>
            <person name="Young S.K."/>
            <person name="Zeng Q."/>
            <person name="Gargeya S."/>
            <person name="Fitzgerald M."/>
            <person name="Haas B."/>
            <person name="Abouelleil A."/>
            <person name="Alvarado L."/>
            <person name="Arachchi H.M."/>
            <person name="Berlin A."/>
            <person name="Chapman S.B."/>
            <person name="Gearin G."/>
            <person name="Goldberg J."/>
            <person name="Griggs A."/>
            <person name="Gujja S."/>
            <person name="Hansen M."/>
            <person name="Heiman D."/>
            <person name="Howarth C."/>
            <person name="Larimer J."/>
            <person name="Lui A."/>
            <person name="MacDonald P.J.P."/>
            <person name="McCowen C."/>
            <person name="Montmayeur A."/>
            <person name="Murphy C."/>
            <person name="Neiman D."/>
            <person name="Pearson M."/>
            <person name="Priest M."/>
            <person name="Roberts A."/>
            <person name="Saif S."/>
            <person name="Shea T."/>
            <person name="Sisk P."/>
            <person name="Stolte C."/>
            <person name="Sykes S."/>
            <person name="Wortman J."/>
            <person name="Nusbaum C."/>
            <person name="Birren B."/>
        </authorList>
    </citation>
    <scope>NUCLEOTIDE SEQUENCE [LARGE SCALE GENOMIC DNA]</scope>
    <source>
        <strain evidence="3 4">CL09T03C10</strain>
    </source>
</reference>
<dbReference type="RefSeq" id="WP_007760742.1">
    <property type="nucleotide sequence ID" value="NZ_AKBZ01000005.1"/>
</dbReference>
<accession>K5BV90</accession>
<evidence type="ECO:0000313" key="3">
    <source>
        <dbReference type="EMBL" id="EKJ92417.1"/>
    </source>
</evidence>
<feature type="transmembrane region" description="Helical" evidence="1">
    <location>
        <begin position="260"/>
        <end position="283"/>
    </location>
</feature>
<sequence length="319" mass="36977">MKERKIEYEILKAILIISIVVGHTLATSLINVFWYHVPGFFMLTGYFSKSSILDGKYLNINSVLINRLRRYVLPYFSYSIVLYILFQQEPVIKNLVRVLLGGGWNVGLYSYPFWFINALFVTTIAFDLILCAFRKVQNCWKKVMVASLFTVVWMFIHCSTVYPFLVYLPWSIDQSLGAIVFVYVGFMMKGVTLKWWHCIFPFFAIGFILLHYFHPEIDCHLNMCPMTYRNIVIDIIIPLVFVITFYILSLGLSRIPWISAVLGYVGSASFTIFFIHAAVIAVWPWSMTWWTVLSAVCGGTLLHLILNKFNITRILFIGK</sequence>
<feature type="transmembrane region" description="Helical" evidence="1">
    <location>
        <begin position="145"/>
        <end position="165"/>
    </location>
</feature>
<feature type="transmembrane region" description="Helical" evidence="1">
    <location>
        <begin position="108"/>
        <end position="133"/>
    </location>
</feature>
<feature type="transmembrane region" description="Helical" evidence="1">
    <location>
        <begin position="171"/>
        <end position="188"/>
    </location>
</feature>
<keyword evidence="1" id="KW-0472">Membrane</keyword>
<dbReference type="Proteomes" id="UP000007995">
    <property type="component" value="Unassembled WGS sequence"/>
</dbReference>
<feature type="domain" description="Acyltransferase 3" evidence="2">
    <location>
        <begin position="8"/>
        <end position="302"/>
    </location>
</feature>
<evidence type="ECO:0000256" key="1">
    <source>
        <dbReference type="SAM" id="Phobius"/>
    </source>
</evidence>
<name>K5BV90_9BACE</name>
<dbReference type="Pfam" id="PF01757">
    <property type="entry name" value="Acyl_transf_3"/>
    <property type="match status" value="1"/>
</dbReference>
<feature type="transmembrane region" description="Helical" evidence="1">
    <location>
        <begin position="289"/>
        <end position="306"/>
    </location>
</feature>
<dbReference type="HOGENOM" id="CLU_023915_4_0_10"/>
<dbReference type="OrthoDB" id="3746662at2"/>
<feature type="transmembrane region" description="Helical" evidence="1">
    <location>
        <begin position="195"/>
        <end position="214"/>
    </location>
</feature>
<protein>
    <recommendedName>
        <fullName evidence="2">Acyltransferase 3 domain-containing protein</fullName>
    </recommendedName>
</protein>
<dbReference type="EMBL" id="AGXW01000002">
    <property type="protein sequence ID" value="EKJ92417.1"/>
    <property type="molecule type" value="Genomic_DNA"/>
</dbReference>
<evidence type="ECO:0000313" key="4">
    <source>
        <dbReference type="Proteomes" id="UP000007995"/>
    </source>
</evidence>
<comment type="caution">
    <text evidence="3">The sequence shown here is derived from an EMBL/GenBank/DDBJ whole genome shotgun (WGS) entry which is preliminary data.</text>
</comment>
<organism evidence="3 4">
    <name type="scientific">Bacteroides finegoldii CL09T03C10</name>
    <dbReference type="NCBI Taxonomy" id="997888"/>
    <lineage>
        <taxon>Bacteria</taxon>
        <taxon>Pseudomonadati</taxon>
        <taxon>Bacteroidota</taxon>
        <taxon>Bacteroidia</taxon>
        <taxon>Bacteroidales</taxon>
        <taxon>Bacteroidaceae</taxon>
        <taxon>Bacteroides</taxon>
    </lineage>
</organism>
<keyword evidence="1" id="KW-0812">Transmembrane</keyword>
<proteinExistence type="predicted"/>
<dbReference type="InterPro" id="IPR002656">
    <property type="entry name" value="Acyl_transf_3_dom"/>
</dbReference>
<feature type="transmembrane region" description="Helical" evidence="1">
    <location>
        <begin position="226"/>
        <end position="248"/>
    </location>
</feature>